<sequence length="94" mass="10112">MIAAPVRPAYVQPVTGEVSRALTGAGTAVVAVVVLIRSPFPRCRADHGNRETVRPAVSRAHRRGVPAVTGIQEMTETARRSLAVRWVDPSPCRT</sequence>
<keyword evidence="2" id="KW-1185">Reference proteome</keyword>
<dbReference type="AlphaFoldDB" id="A0A8J3QZJ4"/>
<proteinExistence type="predicted"/>
<name>A0A8J3QZJ4_9ACTN</name>
<dbReference type="EMBL" id="BONZ01000075">
    <property type="protein sequence ID" value="GIH18932.1"/>
    <property type="molecule type" value="Genomic_DNA"/>
</dbReference>
<dbReference type="Proteomes" id="UP000642748">
    <property type="component" value="Unassembled WGS sequence"/>
</dbReference>
<evidence type="ECO:0000313" key="2">
    <source>
        <dbReference type="Proteomes" id="UP000642748"/>
    </source>
</evidence>
<protein>
    <submittedName>
        <fullName evidence="1">Uncharacterized protein</fullName>
    </submittedName>
</protein>
<reference evidence="1" key="1">
    <citation type="submission" date="2021-01" db="EMBL/GenBank/DDBJ databases">
        <title>Whole genome shotgun sequence of Rugosimonospora africana NBRC 104875.</title>
        <authorList>
            <person name="Komaki H."/>
            <person name="Tamura T."/>
        </authorList>
    </citation>
    <scope>NUCLEOTIDE SEQUENCE</scope>
    <source>
        <strain evidence="1">NBRC 104875</strain>
    </source>
</reference>
<evidence type="ECO:0000313" key="1">
    <source>
        <dbReference type="EMBL" id="GIH18932.1"/>
    </source>
</evidence>
<organism evidence="1 2">
    <name type="scientific">Rugosimonospora africana</name>
    <dbReference type="NCBI Taxonomy" id="556532"/>
    <lineage>
        <taxon>Bacteria</taxon>
        <taxon>Bacillati</taxon>
        <taxon>Actinomycetota</taxon>
        <taxon>Actinomycetes</taxon>
        <taxon>Micromonosporales</taxon>
        <taxon>Micromonosporaceae</taxon>
        <taxon>Rugosimonospora</taxon>
    </lineage>
</organism>
<gene>
    <name evidence="1" type="ORF">Raf01_71040</name>
</gene>
<accession>A0A8J3QZJ4</accession>
<comment type="caution">
    <text evidence="1">The sequence shown here is derived from an EMBL/GenBank/DDBJ whole genome shotgun (WGS) entry which is preliminary data.</text>
</comment>